<protein>
    <submittedName>
        <fullName evidence="2">Carboxypeptidase-like regulatory domain-containing protein</fullName>
    </submittedName>
</protein>
<evidence type="ECO:0000313" key="2">
    <source>
        <dbReference type="EMBL" id="QOD61479.1"/>
    </source>
</evidence>
<reference evidence="2 3" key="1">
    <citation type="journal article" date="2016" name="Int. J. Syst. Evol. Microbiol.">
        <title>Polaribacter haliotis sp. nov., isolated from the gut of abalone Haliotis discus hannai.</title>
        <authorList>
            <person name="Kim Y.O."/>
            <person name="Park I.S."/>
            <person name="Park S."/>
            <person name="Nam B.H."/>
            <person name="Park J.M."/>
            <person name="Kim D.G."/>
            <person name="Yoon J.H."/>
        </authorList>
    </citation>
    <scope>NUCLEOTIDE SEQUENCE [LARGE SCALE GENOMIC DNA]</scope>
    <source>
        <strain evidence="2 3">KCTC 52418</strain>
    </source>
</reference>
<dbReference type="InterPro" id="IPR008969">
    <property type="entry name" value="CarboxyPept-like_regulatory"/>
</dbReference>
<dbReference type="InterPro" id="IPR011990">
    <property type="entry name" value="TPR-like_helical_dom_sf"/>
</dbReference>
<organism evidence="2 3">
    <name type="scientific">Polaribacter haliotis</name>
    <dbReference type="NCBI Taxonomy" id="1888915"/>
    <lineage>
        <taxon>Bacteria</taxon>
        <taxon>Pseudomonadati</taxon>
        <taxon>Bacteroidota</taxon>
        <taxon>Flavobacteriia</taxon>
        <taxon>Flavobacteriales</taxon>
        <taxon>Flavobacteriaceae</taxon>
    </lineage>
</organism>
<keyword evidence="2" id="KW-0121">Carboxypeptidase</keyword>
<dbReference type="SUPFAM" id="SSF48452">
    <property type="entry name" value="TPR-like"/>
    <property type="match status" value="1"/>
</dbReference>
<sequence>MKNKLLLIILFIPFVLFSQSEISNNLKTISGFINYKNKTLPGAQVKVKNTNRNTKTNFKGFYKIKAKAGETLIFNYIGLEEKTILIEDVTSTLNIDLKIKNDIPKLNINKDLKLSGSTIGGLQREFEVITFDVKYINKYAPTITEAILEKVPFFFTKQNKFGENLIYLKGKELQGPVLWEIDGIGYDIPFPIFMYEIKTILILNPKGSSCVIKVGTNINYNKVKDLDYNNYYFSNEDYYNYDAIPYENQKIYEPEYLDGFKNISNPNEALKTYINQYSENKNKINYHFNVLNYFQKNYKDKNILLKVLSDYEKIVTHNPEDLKGIAYKYQELNENKKALALYRKIANIRPNYAQSYRDLANSFYDLKNYKNFWFIYNNYFNKGFKIEDNDIGDIITSEIISNYKNDEKNNHKYQRIKINNPTKITEADVRLVFEWNTSEAEFLLDFVNPYLLTYKAENSIEEYNQLILDQKKKGYTSKEVIIENLMKGDWFVNFTYLGNKHYKPTILKVTSYYNWGKPNQTKKINVFEFTVENVKTQLLKLEGK</sequence>
<dbReference type="GO" id="GO:0004180">
    <property type="term" value="F:carboxypeptidase activity"/>
    <property type="evidence" value="ECO:0007669"/>
    <property type="project" value="UniProtKB-KW"/>
</dbReference>
<feature type="chain" id="PRO_5032605803" evidence="1">
    <location>
        <begin position="21"/>
        <end position="544"/>
    </location>
</feature>
<dbReference type="AlphaFoldDB" id="A0A7L8AI63"/>
<evidence type="ECO:0000256" key="1">
    <source>
        <dbReference type="SAM" id="SignalP"/>
    </source>
</evidence>
<dbReference type="Gene3D" id="1.25.40.10">
    <property type="entry name" value="Tetratricopeptide repeat domain"/>
    <property type="match status" value="1"/>
</dbReference>
<dbReference type="Pfam" id="PF13715">
    <property type="entry name" value="CarbopepD_reg_2"/>
    <property type="match status" value="1"/>
</dbReference>
<feature type="signal peptide" evidence="1">
    <location>
        <begin position="1"/>
        <end position="20"/>
    </location>
</feature>
<keyword evidence="1" id="KW-0732">Signal</keyword>
<accession>A0A7L8AI63</accession>
<dbReference type="OrthoDB" id="1079187at2"/>
<keyword evidence="2" id="KW-0645">Protease</keyword>
<dbReference type="RefSeq" id="WP_088353373.1">
    <property type="nucleotide sequence ID" value="NZ_CP061813.1"/>
</dbReference>
<dbReference type="EMBL" id="CP061813">
    <property type="protein sequence ID" value="QOD61479.1"/>
    <property type="molecule type" value="Genomic_DNA"/>
</dbReference>
<dbReference type="SUPFAM" id="SSF49464">
    <property type="entry name" value="Carboxypeptidase regulatory domain-like"/>
    <property type="match status" value="1"/>
</dbReference>
<name>A0A7L8AI63_9FLAO</name>
<keyword evidence="2" id="KW-0378">Hydrolase</keyword>
<dbReference type="Proteomes" id="UP000516764">
    <property type="component" value="Chromosome"/>
</dbReference>
<dbReference type="KEGG" id="phal:H9I45_03235"/>
<proteinExistence type="predicted"/>
<keyword evidence="3" id="KW-1185">Reference proteome</keyword>
<gene>
    <name evidence="2" type="ORF">H9I45_03235</name>
</gene>
<evidence type="ECO:0000313" key="3">
    <source>
        <dbReference type="Proteomes" id="UP000516764"/>
    </source>
</evidence>